<dbReference type="Gene3D" id="3.90.76.10">
    <property type="entry name" value="Dipeptide-binding Protein, Domain 1"/>
    <property type="match status" value="1"/>
</dbReference>
<dbReference type="Gene3D" id="3.10.105.10">
    <property type="entry name" value="Dipeptide-binding Protein, Domain 3"/>
    <property type="match status" value="1"/>
</dbReference>
<dbReference type="GO" id="GO:1904680">
    <property type="term" value="F:peptide transmembrane transporter activity"/>
    <property type="evidence" value="ECO:0007669"/>
    <property type="project" value="TreeGrafter"/>
</dbReference>
<evidence type="ECO:0000313" key="5">
    <source>
        <dbReference type="Proteomes" id="UP000318080"/>
    </source>
</evidence>
<dbReference type="RefSeq" id="WP_141629235.1">
    <property type="nucleotide sequence ID" value="NZ_VHIR01000022.1"/>
</dbReference>
<dbReference type="Pfam" id="PF00496">
    <property type="entry name" value="SBP_bac_5"/>
    <property type="match status" value="1"/>
</dbReference>
<feature type="compositionally biased region" description="Basic and acidic residues" evidence="1">
    <location>
        <begin position="50"/>
        <end position="60"/>
    </location>
</feature>
<dbReference type="PANTHER" id="PTHR30290">
    <property type="entry name" value="PERIPLASMIC BINDING COMPONENT OF ABC TRANSPORTER"/>
    <property type="match status" value="1"/>
</dbReference>
<accession>A0A540R4G8</accession>
<protein>
    <submittedName>
        <fullName evidence="4">ABC transporter family substrate-binding protein</fullName>
    </submittedName>
</protein>
<dbReference type="GO" id="GO:0015833">
    <property type="term" value="P:peptide transport"/>
    <property type="evidence" value="ECO:0007669"/>
    <property type="project" value="TreeGrafter"/>
</dbReference>
<dbReference type="InterPro" id="IPR000914">
    <property type="entry name" value="SBP_5_dom"/>
</dbReference>
<feature type="chain" id="PRO_5038929479" evidence="2">
    <location>
        <begin position="29"/>
        <end position="564"/>
    </location>
</feature>
<organism evidence="4 5">
    <name type="scientific">Corynebacterium phoceense</name>
    <dbReference type="NCBI Taxonomy" id="1686286"/>
    <lineage>
        <taxon>Bacteria</taxon>
        <taxon>Bacillati</taxon>
        <taxon>Actinomycetota</taxon>
        <taxon>Actinomycetes</taxon>
        <taxon>Mycobacteriales</taxon>
        <taxon>Corynebacteriaceae</taxon>
        <taxon>Corynebacterium</taxon>
    </lineage>
</organism>
<dbReference type="STRING" id="1686286.GCA_900092335_00104"/>
<evidence type="ECO:0000256" key="2">
    <source>
        <dbReference type="SAM" id="SignalP"/>
    </source>
</evidence>
<feature type="region of interest" description="Disordered" evidence="1">
    <location>
        <begin position="32"/>
        <end position="62"/>
    </location>
</feature>
<name>A0A540R4G8_9CORY</name>
<gene>
    <name evidence="4" type="ORF">EJK80_11810</name>
</gene>
<dbReference type="Proteomes" id="UP000318080">
    <property type="component" value="Unassembled WGS sequence"/>
</dbReference>
<comment type="caution">
    <text evidence="4">The sequence shown here is derived from an EMBL/GenBank/DDBJ whole genome shotgun (WGS) entry which is preliminary data.</text>
</comment>
<keyword evidence="2" id="KW-0732">Signal</keyword>
<dbReference type="SUPFAM" id="SSF53850">
    <property type="entry name" value="Periplasmic binding protein-like II"/>
    <property type="match status" value="1"/>
</dbReference>
<keyword evidence="5" id="KW-1185">Reference proteome</keyword>
<dbReference type="EMBL" id="VHIR01000022">
    <property type="protein sequence ID" value="TQE42622.1"/>
    <property type="molecule type" value="Genomic_DNA"/>
</dbReference>
<evidence type="ECO:0000256" key="1">
    <source>
        <dbReference type="SAM" id="MobiDB-lite"/>
    </source>
</evidence>
<reference evidence="4 5" key="1">
    <citation type="submission" date="2019-06" db="EMBL/GenBank/DDBJ databases">
        <title>Draft genome of C. phoceense Strain 272.</title>
        <authorList>
            <person name="Pacheco L.G.C."/>
            <person name="Barberis C.M."/>
            <person name="Almuzara M.N."/>
            <person name="Traglia G.M."/>
            <person name="Santos C.S."/>
            <person name="Rocha D.J.P.G."/>
            <person name="Aguiar E.R.G.R."/>
            <person name="Vay C.A."/>
        </authorList>
    </citation>
    <scope>NUCLEOTIDE SEQUENCE [LARGE SCALE GENOMIC DNA]</scope>
    <source>
        <strain evidence="4 5">272</strain>
    </source>
</reference>
<feature type="domain" description="Solute-binding protein family 5" evidence="3">
    <location>
        <begin position="119"/>
        <end position="482"/>
    </location>
</feature>
<feature type="signal peptide" evidence="2">
    <location>
        <begin position="1"/>
        <end position="28"/>
    </location>
</feature>
<dbReference type="PANTHER" id="PTHR30290:SF65">
    <property type="entry name" value="MONOACYL PHOSPHATIDYLINOSITOL TETRAMANNOSIDE-BINDING PROTEIN LPQW-RELATED"/>
    <property type="match status" value="1"/>
</dbReference>
<dbReference type="PROSITE" id="PS51257">
    <property type="entry name" value="PROKAR_LIPOPROTEIN"/>
    <property type="match status" value="1"/>
</dbReference>
<proteinExistence type="predicted"/>
<dbReference type="InterPro" id="IPR039424">
    <property type="entry name" value="SBP_5"/>
</dbReference>
<dbReference type="AlphaFoldDB" id="A0A540R4G8"/>
<dbReference type="CDD" id="cd08501">
    <property type="entry name" value="PBP2_Lpqw"/>
    <property type="match status" value="1"/>
</dbReference>
<evidence type="ECO:0000313" key="4">
    <source>
        <dbReference type="EMBL" id="TQE42622.1"/>
    </source>
</evidence>
<dbReference type="Gene3D" id="3.40.190.10">
    <property type="entry name" value="Periplasmic binding protein-like II"/>
    <property type="match status" value="1"/>
</dbReference>
<evidence type="ECO:0000259" key="3">
    <source>
        <dbReference type="Pfam" id="PF00496"/>
    </source>
</evidence>
<sequence length="564" mass="61814">MSSLRPSRLRIASVATMATLALALSACGGSSDSASGSGEAQVEVKPSGDYNEKSRNELKDGGTLTLPIGEITEQQNVFHANMTSDTRSVWSWYNPQIALFDGEGNYTANPDYISEVKDEEKDGNTVVTFTIRNEAKYNDDTPIDWKAFENTWKMNNGEQEGNQVNSTDGYERITSVEAGANDKEAVVTFDGVYPWWQGLFNQLLHPAINTTELYNEAYLNKLHPEYGAGPFKVENADFNGGTVTFVPNEKWWGDAPKLEKVTYRQMESQATINAFQAGEIDAASVGTKNNMTIAKGMGDAIDIRAAMLPANYLLTLNSEAPALKDEKVREGIMTGIDRTQLAAVRFNGLGYTEELPGSLVMFGTQEGYQDNFSEVVSFDKDKAKSLFEEAGYTANSEGIMEKDGQPLSIRYVSTGDSEMVKSTAAALQKMLRDVGVDMQVEERPSSDFSKIMSEKDFDIIASGFRSSDPFGPAYFNQTYASDSELNKSGTGSAELDKKIEELQKLPTAEEQTKRANELEKEAFGHFGLMPYANGADMQGVKKGLANIGALGFAVIPKEDIGWEK</sequence>